<reference evidence="2" key="1">
    <citation type="submission" date="2023-03" db="EMBL/GenBank/DDBJ databases">
        <authorList>
            <person name="Julca I."/>
        </authorList>
    </citation>
    <scope>NUCLEOTIDE SEQUENCE</scope>
</reference>
<keyword evidence="3" id="KW-1185">Reference proteome</keyword>
<feature type="region of interest" description="Disordered" evidence="1">
    <location>
        <begin position="480"/>
        <end position="505"/>
    </location>
</feature>
<dbReference type="Proteomes" id="UP001161247">
    <property type="component" value="Chromosome 5"/>
</dbReference>
<evidence type="ECO:0000313" key="3">
    <source>
        <dbReference type="Proteomes" id="UP001161247"/>
    </source>
</evidence>
<dbReference type="PANTHER" id="PTHR47165">
    <property type="entry name" value="OS03G0429900 PROTEIN"/>
    <property type="match status" value="1"/>
</dbReference>
<dbReference type="EMBL" id="OX459122">
    <property type="protein sequence ID" value="CAI9106862.1"/>
    <property type="molecule type" value="Genomic_DNA"/>
</dbReference>
<dbReference type="SUPFAM" id="SSF50249">
    <property type="entry name" value="Nucleic acid-binding proteins"/>
    <property type="match status" value="2"/>
</dbReference>
<gene>
    <name evidence="2" type="ORF">OLC1_LOCUS15304</name>
</gene>
<dbReference type="AlphaFoldDB" id="A0AAV1DJ73"/>
<name>A0AAV1DJ73_OLDCO</name>
<dbReference type="PANTHER" id="PTHR47165:SF4">
    <property type="entry name" value="OS03G0429900 PROTEIN"/>
    <property type="match status" value="1"/>
</dbReference>
<evidence type="ECO:0000256" key="1">
    <source>
        <dbReference type="SAM" id="MobiDB-lite"/>
    </source>
</evidence>
<organism evidence="2 3">
    <name type="scientific">Oldenlandia corymbosa var. corymbosa</name>
    <dbReference type="NCBI Taxonomy" id="529605"/>
    <lineage>
        <taxon>Eukaryota</taxon>
        <taxon>Viridiplantae</taxon>
        <taxon>Streptophyta</taxon>
        <taxon>Embryophyta</taxon>
        <taxon>Tracheophyta</taxon>
        <taxon>Spermatophyta</taxon>
        <taxon>Magnoliopsida</taxon>
        <taxon>eudicotyledons</taxon>
        <taxon>Gunneridae</taxon>
        <taxon>Pentapetalae</taxon>
        <taxon>asterids</taxon>
        <taxon>lamiids</taxon>
        <taxon>Gentianales</taxon>
        <taxon>Rubiaceae</taxon>
        <taxon>Rubioideae</taxon>
        <taxon>Spermacoceae</taxon>
        <taxon>Hedyotis-Oldenlandia complex</taxon>
        <taxon>Oldenlandia</taxon>
    </lineage>
</organism>
<protein>
    <submittedName>
        <fullName evidence="2">OLC1v1006097C1</fullName>
    </submittedName>
</protein>
<sequence length="927" mass="105439">MAETNQTAISVVEPEDFVETVNKNVVDNPIVIPSEDVIATPPNDVGATGVPIHAAQRYIVDINGLIDTKSNHFTIVVKVMTLWEVPEVSKKNKVKCAKHEYKIVFMSNTSVEAAFNFDIPDHVFEFTPLAEVTNFVANFDYYFDLIGHIMAYSDPIVENGKKRISVELEDERADKLKVTLWGEHADQVTKYMSNNPPSPVVLIVQYVKCKNYYSKASVTTNLFNGKIYLDDMSIPDISEYKDSDSIYRSSANETKAESIQKISMLSQGSGYASYEEFINGAKLLSLGDIDDLDEAGYVVIFGKIIGLAKEYEWSYIGCRDCNKKVEEIEKDKGTRIVPSTKGRNTSDNKKFGLEKKWFCGNHGPLSAVGPKFKLQVYAIDATGSKILTLWDRVVYNFINKSAEKLRKQAGKDYPKVLDEIVGKKCLFRLDVSRYNIRNSSSEISIARLTTDAEMIKKYIDDVSEDQTAVSCTGDTEIGNLADDMADSPPPKNKSAGSCGEDSVKSNTNKRILSSNLASVLRHVGKEIKIDFQGNRYFYANIHITRKRRCQLYGSALEAFFQEFGISSRSKINLVYHRSLNVLQLFHFNYDGCERIHPDVNARTGNRYLLRLDHGTSKQAAIKKCFFNGIDWPSNQTTAKCVDVKRNQWEFMIMKENNEPVGFEGRMWEEFHDYYYNRIKCVNVIVIYTGNLYFYLRLFNNEGYYCNLDIVDSDTSEGEVDTLDYLCSNGDPNTFSAVTTDTEIPWHIVRRLKLDDYTNAILYYDGVLVINMHRVVTNDNPHRFVIEGDIKYMVDLKKIPLENFIMVNCSAKEARLFMKDLLKAKRLSLQSRRRNKQTMVISTVHINDAVTGKDARFTRKQILKGQLDEGTVNNSRSNKKEIMDKKRGKPIKEKQSVIIRGGVFICDSSQITNNISVNDTSQVRSNYR</sequence>
<accession>A0AAV1DJ73</accession>
<dbReference type="InterPro" id="IPR012340">
    <property type="entry name" value="NA-bd_OB-fold"/>
</dbReference>
<evidence type="ECO:0000313" key="2">
    <source>
        <dbReference type="EMBL" id="CAI9106862.1"/>
    </source>
</evidence>
<proteinExistence type="predicted"/>
<dbReference type="CDD" id="cd04481">
    <property type="entry name" value="RPA1_DBD_B_like"/>
    <property type="match status" value="1"/>
</dbReference>
<dbReference type="Gene3D" id="2.40.50.140">
    <property type="entry name" value="Nucleic acid-binding proteins"/>
    <property type="match status" value="2"/>
</dbReference>